<evidence type="ECO:0000259" key="3">
    <source>
        <dbReference type="Pfam" id="PF00483"/>
    </source>
</evidence>
<dbReference type="EMBL" id="BAABLF010000007">
    <property type="protein sequence ID" value="GAA5190048.1"/>
    <property type="molecule type" value="Genomic_DNA"/>
</dbReference>
<sequence>MKAMILAAGRGERMRPLTDHTPKPLLPVNGKPLLVHHLEALARAGITDVVINTAWLGAQIPAALGDGERWGLNLQYSDEGAAALETGGGIHKALPLLGDAPFLLVNGDVFCAYPWQALTGLRAGDLAHLLLVPNPGHNPTGDFVLAQGRAHSGEGHRLTYSGCALLSPALFADCSPGRFPLAPLLRRAMEADRVSAERWEGLWCDVGTPERLQTLEAQLHGDLG</sequence>
<feature type="domain" description="Nucleotidyl transferase" evidence="3">
    <location>
        <begin position="2"/>
        <end position="117"/>
    </location>
</feature>
<dbReference type="Gene3D" id="3.90.550.10">
    <property type="entry name" value="Spore Coat Polysaccharide Biosynthesis Protein SpsA, Chain A"/>
    <property type="match status" value="1"/>
</dbReference>
<accession>A0ABP9S116</accession>
<dbReference type="PANTHER" id="PTHR43584">
    <property type="entry name" value="NUCLEOTIDYL TRANSFERASE"/>
    <property type="match status" value="1"/>
</dbReference>
<name>A0ABP9S116_9GAMM</name>
<keyword evidence="1" id="KW-0808">Transferase</keyword>
<dbReference type="RefSeq" id="WP_345316316.1">
    <property type="nucleotide sequence ID" value="NZ_BAABLF010000007.1"/>
</dbReference>
<dbReference type="NCBIfam" id="NF045761">
    <property type="entry name" value="NAMPUrTaseMurU"/>
    <property type="match status" value="1"/>
</dbReference>
<evidence type="ECO:0000313" key="4">
    <source>
        <dbReference type="EMBL" id="GAA5190048.1"/>
    </source>
</evidence>
<protein>
    <submittedName>
        <fullName evidence="4">Nucleotidyltransferase family protein</fullName>
    </submittedName>
</protein>
<dbReference type="InterPro" id="IPR050065">
    <property type="entry name" value="GlmU-like"/>
</dbReference>
<gene>
    <name evidence="4" type="ORF">GCM10025772_13850</name>
</gene>
<dbReference type="SUPFAM" id="SSF53448">
    <property type="entry name" value="Nucleotide-diphospho-sugar transferases"/>
    <property type="match status" value="1"/>
</dbReference>
<dbReference type="PANTHER" id="PTHR43584:SF8">
    <property type="entry name" value="N-ACETYLMURAMATE ALPHA-1-PHOSPHATE URIDYLYLTRANSFERASE"/>
    <property type="match status" value="1"/>
</dbReference>
<evidence type="ECO:0000256" key="2">
    <source>
        <dbReference type="ARBA" id="ARBA00022695"/>
    </source>
</evidence>
<evidence type="ECO:0000256" key="1">
    <source>
        <dbReference type="ARBA" id="ARBA00022679"/>
    </source>
</evidence>
<dbReference type="InterPro" id="IPR029044">
    <property type="entry name" value="Nucleotide-diphossugar_trans"/>
</dbReference>
<keyword evidence="2" id="KW-0548">Nucleotidyltransferase</keyword>
<proteinExistence type="predicted"/>
<dbReference type="Proteomes" id="UP001501600">
    <property type="component" value="Unassembled WGS sequence"/>
</dbReference>
<dbReference type="InterPro" id="IPR054790">
    <property type="entry name" value="MurU"/>
</dbReference>
<keyword evidence="5" id="KW-1185">Reference proteome</keyword>
<evidence type="ECO:0000313" key="5">
    <source>
        <dbReference type="Proteomes" id="UP001501600"/>
    </source>
</evidence>
<reference evidence="5" key="1">
    <citation type="journal article" date="2019" name="Int. J. Syst. Evol. Microbiol.">
        <title>The Global Catalogue of Microorganisms (GCM) 10K type strain sequencing project: providing services to taxonomists for standard genome sequencing and annotation.</title>
        <authorList>
            <consortium name="The Broad Institute Genomics Platform"/>
            <consortium name="The Broad Institute Genome Sequencing Center for Infectious Disease"/>
            <person name="Wu L."/>
            <person name="Ma J."/>
        </authorList>
    </citation>
    <scope>NUCLEOTIDE SEQUENCE [LARGE SCALE GENOMIC DNA]</scope>
    <source>
        <strain evidence="5">JCM 18720</strain>
    </source>
</reference>
<dbReference type="InterPro" id="IPR005835">
    <property type="entry name" value="NTP_transferase_dom"/>
</dbReference>
<organism evidence="4 5">
    <name type="scientific">Ferrimonas gelatinilytica</name>
    <dbReference type="NCBI Taxonomy" id="1255257"/>
    <lineage>
        <taxon>Bacteria</taxon>
        <taxon>Pseudomonadati</taxon>
        <taxon>Pseudomonadota</taxon>
        <taxon>Gammaproteobacteria</taxon>
        <taxon>Alteromonadales</taxon>
        <taxon>Ferrimonadaceae</taxon>
        <taxon>Ferrimonas</taxon>
    </lineage>
</organism>
<dbReference type="Pfam" id="PF00483">
    <property type="entry name" value="NTP_transferase"/>
    <property type="match status" value="1"/>
</dbReference>
<comment type="caution">
    <text evidence="4">The sequence shown here is derived from an EMBL/GenBank/DDBJ whole genome shotgun (WGS) entry which is preliminary data.</text>
</comment>
<dbReference type="CDD" id="cd06422">
    <property type="entry name" value="NTP_transferase_like_1"/>
    <property type="match status" value="1"/>
</dbReference>